<feature type="compositionally biased region" description="Low complexity" evidence="8">
    <location>
        <begin position="374"/>
        <end position="388"/>
    </location>
</feature>
<keyword evidence="4 7" id="KW-0547">Nucleotide-binding</keyword>
<dbReference type="PANTHER" id="PTHR43289:SF6">
    <property type="entry name" value="SERINE_THREONINE-PROTEIN KINASE NEKL-3"/>
    <property type="match status" value="1"/>
</dbReference>
<evidence type="ECO:0000313" key="10">
    <source>
        <dbReference type="EMBL" id="MBB5802003.1"/>
    </source>
</evidence>
<dbReference type="PANTHER" id="PTHR43289">
    <property type="entry name" value="MITOGEN-ACTIVATED PROTEIN KINASE KINASE KINASE 20-RELATED"/>
    <property type="match status" value="1"/>
</dbReference>
<dbReference type="GO" id="GO:0005524">
    <property type="term" value="F:ATP binding"/>
    <property type="evidence" value="ECO:0007669"/>
    <property type="project" value="UniProtKB-UniRule"/>
</dbReference>
<comment type="caution">
    <text evidence="10">The sequence shown here is derived from an EMBL/GenBank/DDBJ whole genome shotgun (WGS) entry which is preliminary data.</text>
</comment>
<protein>
    <recommendedName>
        <fullName evidence="1">non-specific serine/threonine protein kinase</fullName>
        <ecNumber evidence="1">2.7.11.1</ecNumber>
    </recommendedName>
</protein>
<evidence type="ECO:0000259" key="9">
    <source>
        <dbReference type="PROSITE" id="PS50011"/>
    </source>
</evidence>
<dbReference type="SUPFAM" id="SSF56112">
    <property type="entry name" value="Protein kinase-like (PK-like)"/>
    <property type="match status" value="1"/>
</dbReference>
<evidence type="ECO:0000256" key="1">
    <source>
        <dbReference type="ARBA" id="ARBA00012513"/>
    </source>
</evidence>
<keyword evidence="3" id="KW-0808">Transferase</keyword>
<feature type="binding site" evidence="7">
    <location>
        <position position="42"/>
    </location>
    <ligand>
        <name>ATP</name>
        <dbReference type="ChEBI" id="CHEBI:30616"/>
    </ligand>
</feature>
<dbReference type="EMBL" id="JACHMO010000001">
    <property type="protein sequence ID" value="MBB5802003.1"/>
    <property type="molecule type" value="Genomic_DNA"/>
</dbReference>
<dbReference type="PROSITE" id="PS00108">
    <property type="entry name" value="PROTEIN_KINASE_ST"/>
    <property type="match status" value="1"/>
</dbReference>
<dbReference type="Gene3D" id="1.10.510.10">
    <property type="entry name" value="Transferase(Phosphotransferase) domain 1"/>
    <property type="match status" value="1"/>
</dbReference>
<evidence type="ECO:0000256" key="6">
    <source>
        <dbReference type="ARBA" id="ARBA00022840"/>
    </source>
</evidence>
<dbReference type="Gene3D" id="3.30.200.20">
    <property type="entry name" value="Phosphorylase Kinase, domain 1"/>
    <property type="match status" value="1"/>
</dbReference>
<evidence type="ECO:0000256" key="5">
    <source>
        <dbReference type="ARBA" id="ARBA00022777"/>
    </source>
</evidence>
<dbReference type="InterPro" id="IPR008271">
    <property type="entry name" value="Ser/Thr_kinase_AS"/>
</dbReference>
<dbReference type="InterPro" id="IPR000719">
    <property type="entry name" value="Prot_kinase_dom"/>
</dbReference>
<dbReference type="PROSITE" id="PS00107">
    <property type="entry name" value="PROTEIN_KINASE_ATP"/>
    <property type="match status" value="1"/>
</dbReference>
<evidence type="ECO:0000256" key="3">
    <source>
        <dbReference type="ARBA" id="ARBA00022679"/>
    </source>
</evidence>
<keyword evidence="5 10" id="KW-0418">Kinase</keyword>
<evidence type="ECO:0000256" key="2">
    <source>
        <dbReference type="ARBA" id="ARBA00022527"/>
    </source>
</evidence>
<dbReference type="GO" id="GO:0004674">
    <property type="term" value="F:protein serine/threonine kinase activity"/>
    <property type="evidence" value="ECO:0007669"/>
    <property type="project" value="UniProtKB-KW"/>
</dbReference>
<keyword evidence="2 10" id="KW-0723">Serine/threonine-protein kinase</keyword>
<dbReference type="Pfam" id="PF00069">
    <property type="entry name" value="Pkinase"/>
    <property type="match status" value="1"/>
</dbReference>
<dbReference type="CDD" id="cd14014">
    <property type="entry name" value="STKc_PknB_like"/>
    <property type="match status" value="1"/>
</dbReference>
<dbReference type="InterPro" id="IPR011009">
    <property type="entry name" value="Kinase-like_dom_sf"/>
</dbReference>
<dbReference type="Proteomes" id="UP000552097">
    <property type="component" value="Unassembled WGS sequence"/>
</dbReference>
<dbReference type="AlphaFoldDB" id="A0A7W9LZR9"/>
<dbReference type="RefSeq" id="WP_184918447.1">
    <property type="nucleotide sequence ID" value="NZ_JACHMO010000001.1"/>
</dbReference>
<evidence type="ECO:0000256" key="8">
    <source>
        <dbReference type="SAM" id="MobiDB-lite"/>
    </source>
</evidence>
<dbReference type="EC" id="2.7.11.1" evidence="1"/>
<evidence type="ECO:0000256" key="4">
    <source>
        <dbReference type="ARBA" id="ARBA00022741"/>
    </source>
</evidence>
<evidence type="ECO:0000313" key="11">
    <source>
        <dbReference type="Proteomes" id="UP000552097"/>
    </source>
</evidence>
<dbReference type="PROSITE" id="PS50011">
    <property type="entry name" value="PROTEIN_KINASE_DOM"/>
    <property type="match status" value="1"/>
</dbReference>
<dbReference type="SMART" id="SM00220">
    <property type="entry name" value="S_TKc"/>
    <property type="match status" value="1"/>
</dbReference>
<gene>
    <name evidence="10" type="ORF">F4560_001771</name>
</gene>
<sequence length="546" mass="58265">MTEGEGRLVAARYRLRRALGRGGMGIVWCAHDEYLDREVAIKEIVPPRGRVIRDDDPEVRRALREARAAAKLSKHPRVITVHDVVTDGGGLPLIVMELLHGRSLSETLEADGPMPVDRAARIGIQVLEALDYAHTNGVLHRDVKPGNVMLVDDQVVLTDFGIALIDGDSVLTATGQLPGVPEYISPERIRGDEAAPASDLWSVGIMLYGMVVGRTPFSRGDVQATLGAVLSWEPNPDPKVGRLGPVIDGLLRKKPAERMSAKNAIERLTEIAALPASAPPGTRVRLEYPTRVVNPAAELTVAHGTVPNTRTGVPPFLPQPTPGRVAPDAPTLPPTWPAKPRSNRVPLIVVGAMAAAVVVAVVVANLPPGGQGAGPSTTTLASATTSGTSDVELKPYEERLGFEIGIPPDWQRSSSIDGAFSSVSWGGKPTDPKVGALKVEVQRNTVKPVVPALDLLTAEEKAQRTRPQNSDYEKIGLSGNASLAVFECTYRTGGVYYRTRTRAMAASGGLYKLTFSLYASDSGTLAEQWAAAEPLIAGIHDSFRLV</sequence>
<accession>A0A7W9LZR9</accession>
<feature type="domain" description="Protein kinase" evidence="9">
    <location>
        <begin position="13"/>
        <end position="271"/>
    </location>
</feature>
<name>A0A7W9LZR9_9PSEU</name>
<evidence type="ECO:0000256" key="7">
    <source>
        <dbReference type="PROSITE-ProRule" id="PRU10141"/>
    </source>
</evidence>
<keyword evidence="6 7" id="KW-0067">ATP-binding</keyword>
<keyword evidence="11" id="KW-1185">Reference proteome</keyword>
<proteinExistence type="predicted"/>
<reference evidence="10 11" key="1">
    <citation type="submission" date="2020-08" db="EMBL/GenBank/DDBJ databases">
        <title>Sequencing the genomes of 1000 actinobacteria strains.</title>
        <authorList>
            <person name="Klenk H.-P."/>
        </authorList>
    </citation>
    <scope>NUCLEOTIDE SEQUENCE [LARGE SCALE GENOMIC DNA]</scope>
    <source>
        <strain evidence="10 11">DSM 45486</strain>
    </source>
</reference>
<feature type="region of interest" description="Disordered" evidence="8">
    <location>
        <begin position="368"/>
        <end position="388"/>
    </location>
</feature>
<dbReference type="InterPro" id="IPR017441">
    <property type="entry name" value="Protein_kinase_ATP_BS"/>
</dbReference>
<organism evidence="10 11">
    <name type="scientific">Saccharothrix ecbatanensis</name>
    <dbReference type="NCBI Taxonomy" id="1105145"/>
    <lineage>
        <taxon>Bacteria</taxon>
        <taxon>Bacillati</taxon>
        <taxon>Actinomycetota</taxon>
        <taxon>Actinomycetes</taxon>
        <taxon>Pseudonocardiales</taxon>
        <taxon>Pseudonocardiaceae</taxon>
        <taxon>Saccharothrix</taxon>
    </lineage>
</organism>